<feature type="domain" description="HTH luxR-type" evidence="4">
    <location>
        <begin position="805"/>
        <end position="870"/>
    </location>
</feature>
<dbReference type="SMART" id="SM00421">
    <property type="entry name" value="HTH_LUXR"/>
    <property type="match status" value="1"/>
</dbReference>
<dbReference type="PROSITE" id="PS50043">
    <property type="entry name" value="HTH_LUXR_2"/>
    <property type="match status" value="1"/>
</dbReference>
<dbReference type="PANTHER" id="PTHR44688:SF16">
    <property type="entry name" value="DNA-BINDING TRANSCRIPTIONAL ACTIVATOR DEVR_DOSR"/>
    <property type="match status" value="1"/>
</dbReference>
<name>A0ABV8J1E4_9ACTN</name>
<dbReference type="Pfam" id="PF25873">
    <property type="entry name" value="WHD_MalT"/>
    <property type="match status" value="1"/>
</dbReference>
<dbReference type="RefSeq" id="WP_378070878.1">
    <property type="nucleotide sequence ID" value="NZ_JBHSBL010000023.1"/>
</dbReference>
<evidence type="ECO:0000313" key="5">
    <source>
        <dbReference type="EMBL" id="MFC4069950.1"/>
    </source>
</evidence>
<proteinExistence type="predicted"/>
<dbReference type="EMBL" id="JBHSBL010000023">
    <property type="protein sequence ID" value="MFC4069950.1"/>
    <property type="molecule type" value="Genomic_DNA"/>
</dbReference>
<dbReference type="InterPro" id="IPR036388">
    <property type="entry name" value="WH-like_DNA-bd_sf"/>
</dbReference>
<protein>
    <submittedName>
        <fullName evidence="5">LuxR C-terminal-related transcriptional regulator</fullName>
    </submittedName>
</protein>
<dbReference type="PANTHER" id="PTHR44688">
    <property type="entry name" value="DNA-BINDING TRANSCRIPTIONAL ACTIVATOR DEVR_DOSR"/>
    <property type="match status" value="1"/>
</dbReference>
<dbReference type="CDD" id="cd06170">
    <property type="entry name" value="LuxR_C_like"/>
    <property type="match status" value="1"/>
</dbReference>
<comment type="caution">
    <text evidence="5">The sequence shown here is derived from an EMBL/GenBank/DDBJ whole genome shotgun (WGS) entry which is preliminary data.</text>
</comment>
<evidence type="ECO:0000256" key="1">
    <source>
        <dbReference type="ARBA" id="ARBA00023015"/>
    </source>
</evidence>
<gene>
    <name evidence="5" type="ORF">ACFO0C_33915</name>
</gene>
<dbReference type="SUPFAM" id="SSF52540">
    <property type="entry name" value="P-loop containing nucleoside triphosphate hydrolases"/>
    <property type="match status" value="1"/>
</dbReference>
<reference evidence="6" key="1">
    <citation type="journal article" date="2019" name="Int. J. Syst. Evol. Microbiol.">
        <title>The Global Catalogue of Microorganisms (GCM) 10K type strain sequencing project: providing services to taxonomists for standard genome sequencing and annotation.</title>
        <authorList>
            <consortium name="The Broad Institute Genomics Platform"/>
            <consortium name="The Broad Institute Genome Sequencing Center for Infectious Disease"/>
            <person name="Wu L."/>
            <person name="Ma J."/>
        </authorList>
    </citation>
    <scope>NUCLEOTIDE SEQUENCE [LARGE SCALE GENOMIC DNA]</scope>
    <source>
        <strain evidence="6">TBRC 5832</strain>
    </source>
</reference>
<dbReference type="SUPFAM" id="SSF46894">
    <property type="entry name" value="C-terminal effector domain of the bipartite response regulators"/>
    <property type="match status" value="1"/>
</dbReference>
<evidence type="ECO:0000313" key="6">
    <source>
        <dbReference type="Proteomes" id="UP001595867"/>
    </source>
</evidence>
<dbReference type="InterPro" id="IPR059106">
    <property type="entry name" value="WHD_MalT"/>
</dbReference>
<dbReference type="InterPro" id="IPR027417">
    <property type="entry name" value="P-loop_NTPase"/>
</dbReference>
<evidence type="ECO:0000259" key="4">
    <source>
        <dbReference type="PROSITE" id="PS50043"/>
    </source>
</evidence>
<evidence type="ECO:0000256" key="3">
    <source>
        <dbReference type="ARBA" id="ARBA00023163"/>
    </source>
</evidence>
<keyword evidence="6" id="KW-1185">Reference proteome</keyword>
<evidence type="ECO:0000256" key="2">
    <source>
        <dbReference type="ARBA" id="ARBA00023125"/>
    </source>
</evidence>
<dbReference type="InterPro" id="IPR011990">
    <property type="entry name" value="TPR-like_helical_dom_sf"/>
</dbReference>
<dbReference type="PRINTS" id="PR00038">
    <property type="entry name" value="HTHLUXR"/>
</dbReference>
<keyword evidence="1" id="KW-0805">Transcription regulation</keyword>
<dbReference type="Proteomes" id="UP001595867">
    <property type="component" value="Unassembled WGS sequence"/>
</dbReference>
<organism evidence="5 6">
    <name type="scientific">Actinoplanes subglobosus</name>
    <dbReference type="NCBI Taxonomy" id="1547892"/>
    <lineage>
        <taxon>Bacteria</taxon>
        <taxon>Bacillati</taxon>
        <taxon>Actinomycetota</taxon>
        <taxon>Actinomycetes</taxon>
        <taxon>Micromonosporales</taxon>
        <taxon>Micromonosporaceae</taxon>
        <taxon>Actinoplanes</taxon>
    </lineage>
</organism>
<dbReference type="Pfam" id="PF00196">
    <property type="entry name" value="GerE"/>
    <property type="match status" value="1"/>
</dbReference>
<accession>A0ABV8J1E4</accession>
<dbReference type="Gene3D" id="1.10.10.10">
    <property type="entry name" value="Winged helix-like DNA-binding domain superfamily/Winged helix DNA-binding domain"/>
    <property type="match status" value="1"/>
</dbReference>
<dbReference type="Gene3D" id="1.25.40.10">
    <property type="entry name" value="Tetratricopeptide repeat domain"/>
    <property type="match status" value="1"/>
</dbReference>
<sequence>MPPSAAAKTSRPRKMRSAVQRTGLTTLLDAAVRHPVTLVCAGGGWGKTMAVSAWAEGRDGIAWSTADTHDNDPQLFWAYVLAALRTADVITSGNPLAEPGSIPADQRERGNWLATGFARLPLGTILVIDDVHEINDADVLRELSEMLRRLPPSLRLVLVSRAEPQLRLHQLRAAGEMTEIRTEHLAFTRQETIDLTAGHGLVLTADEVATLLGRTEGWATGLQLSAAYLAGHDRAQVTDIVGDLRTVDDYFAQEVLAGRTRQQRRFLLQTSICENLCAGLADAITYGGNAQRTLEQLERDNEFVVRLGTRAIWFRYHHLLRDMLLHRLRSEIPAMVPELHRRAASWHMANNSIMEALFHAVEARDWAYVGRLIVVEAGPLIVSARRPALVKILRGVPAAEFASTPELMICAALMMFHTGDYAAIPARLDGARARSQNRPDAEREPVEILSYTLRLAADRVVGDMPAVIDGTGRLLEILAGARSTAVPAIAQSRAIALNNRGLALLWTGRTGEAERDLWAGSNAARGAGVELTEINATGHLALMQAMYGSVHEAGKLASDALDQADRRGWRYALQTVAAHFALALVRLAGQDLDGAERASRDGARAHLSDPETAQRLIMLGVRARLAVARGSFDTARELYVEATRERGPRLNVPAIDRWLAQGMAHLNLAAGHPDQVEQGYAGSASGPPEQVLLAGAAYLRGNQQRAEEILTVTTVDERDTSTQVQARILAALVADARGQGIRATDQLADAVTIAAREGIRRPFAAMADARLDGLFRRLRLLTSAGEPLIADLIDDVRQIGAGSDDGPPPVALSERETEVLRYLSTMLTAAEIATSLGLSVSTIKAHTRAIYRKLGATRRTEAVLIARRNRIL</sequence>
<dbReference type="InterPro" id="IPR016032">
    <property type="entry name" value="Sig_transdc_resp-reg_C-effctor"/>
</dbReference>
<keyword evidence="3" id="KW-0804">Transcription</keyword>
<dbReference type="InterPro" id="IPR000792">
    <property type="entry name" value="Tscrpt_reg_LuxR_C"/>
</dbReference>
<keyword evidence="2" id="KW-0238">DNA-binding</keyword>